<protein>
    <submittedName>
        <fullName evidence="1">Uncharacterized protein</fullName>
    </submittedName>
</protein>
<accession>A0A8X6HGQ3</accession>
<dbReference type="EMBL" id="BMAO01018460">
    <property type="protein sequence ID" value="GFR23626.1"/>
    <property type="molecule type" value="Genomic_DNA"/>
</dbReference>
<proteinExistence type="predicted"/>
<comment type="caution">
    <text evidence="1">The sequence shown here is derived from an EMBL/GenBank/DDBJ whole genome shotgun (WGS) entry which is preliminary data.</text>
</comment>
<name>A0A8X6HGQ3_TRICU</name>
<reference evidence="1" key="1">
    <citation type="submission" date="2020-07" db="EMBL/GenBank/DDBJ databases">
        <title>Multicomponent nature underlies the extraordinary mechanical properties of spider dragline silk.</title>
        <authorList>
            <person name="Kono N."/>
            <person name="Nakamura H."/>
            <person name="Mori M."/>
            <person name="Yoshida Y."/>
            <person name="Ohtoshi R."/>
            <person name="Malay A.D."/>
            <person name="Moran D.A.P."/>
            <person name="Tomita M."/>
            <person name="Numata K."/>
            <person name="Arakawa K."/>
        </authorList>
    </citation>
    <scope>NUCLEOTIDE SEQUENCE</scope>
</reference>
<dbReference type="Proteomes" id="UP000887116">
    <property type="component" value="Unassembled WGS sequence"/>
</dbReference>
<gene>
    <name evidence="1" type="ORF">TNCT_527771</name>
</gene>
<dbReference type="AlphaFoldDB" id="A0A8X6HGQ3"/>
<evidence type="ECO:0000313" key="1">
    <source>
        <dbReference type="EMBL" id="GFR23626.1"/>
    </source>
</evidence>
<sequence length="110" mass="12533">MQGDLTAKRPAGICGGVAYCSFCQGTTFTELWKDSETHRPYVLMHAGWSYRNPFVWHMRWGSVMFVPPRHDIYWPVEEFITELCIHPPYVLMHAGWPTANSTPGIFGGEA</sequence>
<organism evidence="1 2">
    <name type="scientific">Trichonephila clavata</name>
    <name type="common">Joro spider</name>
    <name type="synonym">Nephila clavata</name>
    <dbReference type="NCBI Taxonomy" id="2740835"/>
    <lineage>
        <taxon>Eukaryota</taxon>
        <taxon>Metazoa</taxon>
        <taxon>Ecdysozoa</taxon>
        <taxon>Arthropoda</taxon>
        <taxon>Chelicerata</taxon>
        <taxon>Arachnida</taxon>
        <taxon>Araneae</taxon>
        <taxon>Araneomorphae</taxon>
        <taxon>Entelegynae</taxon>
        <taxon>Araneoidea</taxon>
        <taxon>Nephilidae</taxon>
        <taxon>Trichonephila</taxon>
    </lineage>
</organism>
<evidence type="ECO:0000313" key="2">
    <source>
        <dbReference type="Proteomes" id="UP000887116"/>
    </source>
</evidence>
<keyword evidence="2" id="KW-1185">Reference proteome</keyword>